<feature type="binding site" evidence="1">
    <location>
        <position position="67"/>
    </location>
    <ligand>
        <name>FAD</name>
        <dbReference type="ChEBI" id="CHEBI:57692"/>
        <note>ligand shared between neighboring subunits</note>
    </ligand>
</feature>
<dbReference type="EC" id="2.1.1.148" evidence="1"/>
<sequence>MSDVSLVAQLRWKKFPVLDDGFVCLVDVMGDDAAVVQAARVSYGAGTKKVSDDRTLIRYLLRHRHTTPFEMAEIKFLVRVPMDCWRQWIRHRTANVNEYSTRYSVAIDAAQTTRPTEWRSQASQNRQGSGAPLPEEIGRELSAAEQELQAHARSVYEARLAAGVAREQARKDLPLSTYTEAYWKIDLHNLLHFLALRMDAHAQEEIRLYATTIGREIVRPLFPVVWEAFEDYRLHATMLSRLEQGVLRRLLARAQTERRPPPYSLHDFLAAQDESWRALQRCRERDECRDKLIAWGLLEPQAGEESAAAP</sequence>
<dbReference type="GO" id="GO:0050660">
    <property type="term" value="F:flavin adenine dinucleotide binding"/>
    <property type="evidence" value="ECO:0007669"/>
    <property type="project" value="UniProtKB-UniRule"/>
</dbReference>
<reference evidence="3" key="1">
    <citation type="journal article" date="2020" name="mSystems">
        <title>Genome- and Community-Level Interaction Insights into Carbon Utilization and Element Cycling Functions of Hydrothermarchaeota in Hydrothermal Sediment.</title>
        <authorList>
            <person name="Zhou Z."/>
            <person name="Liu Y."/>
            <person name="Xu W."/>
            <person name="Pan J."/>
            <person name="Luo Z.H."/>
            <person name="Li M."/>
        </authorList>
    </citation>
    <scope>NUCLEOTIDE SEQUENCE [LARGE SCALE GENOMIC DNA]</scope>
    <source>
        <strain evidence="3">SpSt-508</strain>
    </source>
</reference>
<proteinExistence type="inferred from homology"/>
<keyword evidence="1 3" id="KW-0808">Transferase</keyword>
<comment type="subunit">
    <text evidence="1">Homotetramer.</text>
</comment>
<evidence type="ECO:0000256" key="2">
    <source>
        <dbReference type="SAM" id="MobiDB-lite"/>
    </source>
</evidence>
<dbReference type="UniPathway" id="UPA00575"/>
<feature type="binding site" evidence="1">
    <location>
        <position position="197"/>
    </location>
    <ligand>
        <name>dUMP</name>
        <dbReference type="ChEBI" id="CHEBI:246422"/>
        <note>ligand shared between dimeric partners</note>
    </ligand>
</feature>
<dbReference type="GO" id="GO:0006235">
    <property type="term" value="P:dTTP biosynthetic process"/>
    <property type="evidence" value="ECO:0007669"/>
    <property type="project" value="UniProtKB-UniRule"/>
</dbReference>
<comment type="caution">
    <text evidence="3">The sequence shown here is derived from an EMBL/GenBank/DDBJ whole genome shotgun (WGS) entry which is preliminary data.</text>
</comment>
<protein>
    <recommendedName>
        <fullName evidence="1">Flavin-dependent thymidylate synthase</fullName>
        <shortName evidence="1">FDTS</shortName>
        <ecNumber evidence="1">2.1.1.148</ecNumber>
    </recommendedName>
    <alternativeName>
        <fullName evidence="1">FAD-dependent thymidylate synthase</fullName>
    </alternativeName>
    <alternativeName>
        <fullName evidence="1">Thymidylate synthase ThyX</fullName>
        <shortName evidence="1">TS</shortName>
        <shortName evidence="1">TSase</shortName>
    </alternativeName>
</protein>
<feature type="binding site" evidence="1">
    <location>
        <begin position="186"/>
        <end position="188"/>
    </location>
    <ligand>
        <name>FAD</name>
        <dbReference type="ChEBI" id="CHEBI:57692"/>
        <note>ligand shared between neighboring subunits</note>
    </ligand>
</feature>
<dbReference type="EMBL" id="DSVQ01000012">
    <property type="protein sequence ID" value="HGT39046.1"/>
    <property type="molecule type" value="Genomic_DNA"/>
</dbReference>
<dbReference type="InterPro" id="IPR036098">
    <property type="entry name" value="Thymidylate_synthase_ThyX_sf"/>
</dbReference>
<name>A0A7C4QQN4_9PLAN</name>
<dbReference type="NCBIfam" id="TIGR02170">
    <property type="entry name" value="thyX"/>
    <property type="match status" value="1"/>
</dbReference>
<dbReference type="Gene3D" id="3.30.1360.170">
    <property type="match status" value="1"/>
</dbReference>
<feature type="binding site" evidence="1">
    <location>
        <begin position="90"/>
        <end position="92"/>
    </location>
    <ligand>
        <name>FAD</name>
        <dbReference type="ChEBI" id="CHEBI:57692"/>
        <note>ligand shared between neighboring subunits</note>
    </ligand>
</feature>
<feature type="active site" description="Involved in ionization of N3 of dUMP, leading to its activation" evidence="1">
    <location>
        <position position="197"/>
    </location>
</feature>
<keyword evidence="1" id="KW-0274">FAD</keyword>
<keyword evidence="1" id="KW-0285">Flavoprotein</keyword>
<feature type="compositionally biased region" description="Polar residues" evidence="2">
    <location>
        <begin position="114"/>
        <end position="128"/>
    </location>
</feature>
<feature type="binding site" evidence="1">
    <location>
        <position position="192"/>
    </location>
    <ligand>
        <name>FAD</name>
        <dbReference type="ChEBI" id="CHEBI:57692"/>
        <note>ligand shared between neighboring subunits</note>
    </ligand>
</feature>
<gene>
    <name evidence="1 3" type="primary">thyX</name>
    <name evidence="3" type="ORF">ENS64_07255</name>
</gene>
<feature type="binding site" description="in other chain" evidence="1">
    <location>
        <begin position="98"/>
        <end position="102"/>
    </location>
    <ligand>
        <name>dUMP</name>
        <dbReference type="ChEBI" id="CHEBI:246422"/>
        <note>ligand shared between dimeric partners</note>
    </ligand>
</feature>
<dbReference type="PROSITE" id="PS51331">
    <property type="entry name" value="THYX"/>
    <property type="match status" value="1"/>
</dbReference>
<keyword evidence="1" id="KW-0545">Nucleotide biosynthesis</keyword>
<dbReference type="InterPro" id="IPR003669">
    <property type="entry name" value="Thymidylate_synthase_ThyX"/>
</dbReference>
<dbReference type="Pfam" id="PF02511">
    <property type="entry name" value="Thy1"/>
    <property type="match status" value="1"/>
</dbReference>
<comment type="function">
    <text evidence="1">Catalyzes the reductive methylation of 2'-deoxyuridine-5'-monophosphate (dUMP) to 2'-deoxythymidine-5'-monophosphate (dTMP) while utilizing 5,10-methylenetetrahydrofolate (mTHF) as the methyl donor, and NADPH and FADH(2) as the reductant.</text>
</comment>
<feature type="binding site" evidence="1">
    <location>
        <position position="98"/>
    </location>
    <ligand>
        <name>FAD</name>
        <dbReference type="ChEBI" id="CHEBI:57692"/>
        <note>ligand shared between neighboring subunits</note>
    </ligand>
</feature>
<comment type="cofactor">
    <cofactor evidence="1">
        <name>FAD</name>
        <dbReference type="ChEBI" id="CHEBI:57692"/>
    </cofactor>
    <text evidence="1">Binds 4 FAD per tetramer. Each FAD binding site is formed by three monomers.</text>
</comment>
<comment type="catalytic activity">
    <reaction evidence="1">
        <text>dUMP + (6R)-5,10-methylene-5,6,7,8-tetrahydrofolate + NADPH + H(+) = dTMP + (6S)-5,6,7,8-tetrahydrofolate + NADP(+)</text>
        <dbReference type="Rhea" id="RHEA:29043"/>
        <dbReference type="ChEBI" id="CHEBI:15378"/>
        <dbReference type="ChEBI" id="CHEBI:15636"/>
        <dbReference type="ChEBI" id="CHEBI:57453"/>
        <dbReference type="ChEBI" id="CHEBI:57783"/>
        <dbReference type="ChEBI" id="CHEBI:58349"/>
        <dbReference type="ChEBI" id="CHEBI:63528"/>
        <dbReference type="ChEBI" id="CHEBI:246422"/>
        <dbReference type="EC" id="2.1.1.148"/>
    </reaction>
</comment>
<accession>A0A7C4QQN4</accession>
<keyword evidence="1 3" id="KW-0489">Methyltransferase</keyword>
<dbReference type="GO" id="GO:0006231">
    <property type="term" value="P:dTMP biosynthetic process"/>
    <property type="evidence" value="ECO:0007669"/>
    <property type="project" value="UniProtKB-UniRule"/>
</dbReference>
<dbReference type="HAMAP" id="MF_01408">
    <property type="entry name" value="ThyX"/>
    <property type="match status" value="1"/>
</dbReference>
<dbReference type="GO" id="GO:0032259">
    <property type="term" value="P:methylation"/>
    <property type="evidence" value="ECO:0007669"/>
    <property type="project" value="UniProtKB-KW"/>
</dbReference>
<dbReference type="GO" id="GO:0050797">
    <property type="term" value="F:thymidylate synthase (FAD) activity"/>
    <property type="evidence" value="ECO:0007669"/>
    <property type="project" value="UniProtKB-UniRule"/>
</dbReference>
<feature type="binding site" evidence="1">
    <location>
        <begin position="87"/>
        <end position="90"/>
    </location>
    <ligand>
        <name>dUMP</name>
        <dbReference type="ChEBI" id="CHEBI:246422"/>
        <note>ligand shared between dimeric partners</note>
    </ligand>
</feature>
<dbReference type="SUPFAM" id="SSF69796">
    <property type="entry name" value="Thymidylate synthase-complementing protein Thy1"/>
    <property type="match status" value="1"/>
</dbReference>
<evidence type="ECO:0000256" key="1">
    <source>
        <dbReference type="HAMAP-Rule" id="MF_01408"/>
    </source>
</evidence>
<dbReference type="AlphaFoldDB" id="A0A7C4QQN4"/>
<dbReference type="PANTHER" id="PTHR34934">
    <property type="entry name" value="FLAVIN-DEPENDENT THYMIDYLATE SYNTHASE"/>
    <property type="match status" value="1"/>
</dbReference>
<comment type="pathway">
    <text evidence="1">Pyrimidine metabolism; dTTP biosynthesis.</text>
</comment>
<dbReference type="PANTHER" id="PTHR34934:SF1">
    <property type="entry name" value="FLAVIN-DEPENDENT THYMIDYLATE SYNTHASE"/>
    <property type="match status" value="1"/>
</dbReference>
<feature type="binding site" description="in other chain" evidence="1">
    <location>
        <position position="170"/>
    </location>
    <ligand>
        <name>dUMP</name>
        <dbReference type="ChEBI" id="CHEBI:246422"/>
        <note>ligand shared between dimeric partners</note>
    </ligand>
</feature>
<organism evidence="3">
    <name type="scientific">Schlesneria paludicola</name>
    <dbReference type="NCBI Taxonomy" id="360056"/>
    <lineage>
        <taxon>Bacteria</taxon>
        <taxon>Pseudomonadati</taxon>
        <taxon>Planctomycetota</taxon>
        <taxon>Planctomycetia</taxon>
        <taxon>Planctomycetales</taxon>
        <taxon>Planctomycetaceae</taxon>
        <taxon>Schlesneria</taxon>
    </lineage>
</organism>
<keyword evidence="1" id="KW-0521">NADP</keyword>
<dbReference type="GO" id="GO:0004799">
    <property type="term" value="F:thymidylate synthase activity"/>
    <property type="evidence" value="ECO:0007669"/>
    <property type="project" value="TreeGrafter"/>
</dbReference>
<comment type="similarity">
    <text evidence="1">Belongs to the thymidylate synthase ThyX family.</text>
</comment>
<evidence type="ECO:0000313" key="3">
    <source>
        <dbReference type="EMBL" id="HGT39046.1"/>
    </source>
</evidence>
<dbReference type="GO" id="GO:0070402">
    <property type="term" value="F:NADPH binding"/>
    <property type="evidence" value="ECO:0007669"/>
    <property type="project" value="TreeGrafter"/>
</dbReference>
<dbReference type="CDD" id="cd20175">
    <property type="entry name" value="ThyX"/>
    <property type="match status" value="1"/>
</dbReference>
<feature type="region of interest" description="Disordered" evidence="2">
    <location>
        <begin position="114"/>
        <end position="134"/>
    </location>
</feature>